<evidence type="ECO:0000259" key="16">
    <source>
        <dbReference type="PROSITE" id="PS50011"/>
    </source>
</evidence>
<evidence type="ECO:0000256" key="2">
    <source>
        <dbReference type="ARBA" id="ARBA00012425"/>
    </source>
</evidence>
<dbReference type="AlphaFoldDB" id="A0A7S4Q8K1"/>
<dbReference type="InterPro" id="IPR011009">
    <property type="entry name" value="Kinase-like_dom_sf"/>
</dbReference>
<dbReference type="InterPro" id="IPR017441">
    <property type="entry name" value="Protein_kinase_ATP_BS"/>
</dbReference>
<dbReference type="InterPro" id="IPR008271">
    <property type="entry name" value="Ser/Thr_kinase_AS"/>
</dbReference>
<evidence type="ECO:0000256" key="15">
    <source>
        <dbReference type="SAM" id="MobiDB-lite"/>
    </source>
</evidence>
<dbReference type="PROSITE" id="PS00108">
    <property type="entry name" value="PROTEIN_KINASE_ST"/>
    <property type="match status" value="1"/>
</dbReference>
<keyword evidence="4" id="KW-0808">Transferase</keyword>
<feature type="region of interest" description="Disordered" evidence="15">
    <location>
        <begin position="506"/>
        <end position="551"/>
    </location>
</feature>
<comment type="subunit">
    <text evidence="8">May form a complex composed of at least the catalytic subunit CRK2 and a cyclin.</text>
</comment>
<evidence type="ECO:0000256" key="6">
    <source>
        <dbReference type="ARBA" id="ARBA00022777"/>
    </source>
</evidence>
<keyword evidence="6" id="KW-0418">Kinase</keyword>
<dbReference type="Pfam" id="PF00069">
    <property type="entry name" value="Pkinase"/>
    <property type="match status" value="1"/>
</dbReference>
<dbReference type="GO" id="GO:0005634">
    <property type="term" value="C:nucleus"/>
    <property type="evidence" value="ECO:0007669"/>
    <property type="project" value="TreeGrafter"/>
</dbReference>
<evidence type="ECO:0000256" key="10">
    <source>
        <dbReference type="ARBA" id="ARBA00041902"/>
    </source>
</evidence>
<dbReference type="Gene3D" id="1.10.510.10">
    <property type="entry name" value="Transferase(Phosphotransferase) domain 1"/>
    <property type="match status" value="1"/>
</dbReference>
<dbReference type="SMART" id="SM00220">
    <property type="entry name" value="S_TKc"/>
    <property type="match status" value="1"/>
</dbReference>
<comment type="catalytic activity">
    <reaction evidence="13">
        <text>L-seryl-[protein] + ATP = O-phospho-L-seryl-[protein] + ADP + H(+)</text>
        <dbReference type="Rhea" id="RHEA:17989"/>
        <dbReference type="Rhea" id="RHEA-COMP:9863"/>
        <dbReference type="Rhea" id="RHEA-COMP:11604"/>
        <dbReference type="ChEBI" id="CHEBI:15378"/>
        <dbReference type="ChEBI" id="CHEBI:29999"/>
        <dbReference type="ChEBI" id="CHEBI:30616"/>
        <dbReference type="ChEBI" id="CHEBI:83421"/>
        <dbReference type="ChEBI" id="CHEBI:456216"/>
        <dbReference type="EC" id="2.7.11.22"/>
    </reaction>
</comment>
<protein>
    <recommendedName>
        <fullName evidence="9">Cyclin-dependent kinase 2 homolog</fullName>
        <ecNumber evidence="2">2.7.11.22</ecNumber>
    </recommendedName>
    <alternativeName>
        <fullName evidence="10">Cell division control protein 2 homolog</fullName>
    </alternativeName>
    <alternativeName>
        <fullName evidence="11">cdc2-related kinase 2</fullName>
    </alternativeName>
</protein>
<dbReference type="PROSITE" id="PS00107">
    <property type="entry name" value="PROTEIN_KINASE_ATP"/>
    <property type="match status" value="1"/>
</dbReference>
<accession>A0A7S4Q8K1</accession>
<evidence type="ECO:0000256" key="3">
    <source>
        <dbReference type="ARBA" id="ARBA00022527"/>
    </source>
</evidence>
<keyword evidence="5 14" id="KW-0547">Nucleotide-binding</keyword>
<dbReference type="PANTHER" id="PTHR24056">
    <property type="entry name" value="CELL DIVISION PROTEIN KINASE"/>
    <property type="match status" value="1"/>
</dbReference>
<evidence type="ECO:0000256" key="13">
    <source>
        <dbReference type="ARBA" id="ARBA00048367"/>
    </source>
</evidence>
<evidence type="ECO:0000256" key="5">
    <source>
        <dbReference type="ARBA" id="ARBA00022741"/>
    </source>
</evidence>
<evidence type="ECO:0000256" key="9">
    <source>
        <dbReference type="ARBA" id="ARBA00039612"/>
    </source>
</evidence>
<comment type="similarity">
    <text evidence="1">Belongs to the protein kinase superfamily. CMGC Ser/Thr protein kinase family. CDC2/CDKX subfamily.</text>
</comment>
<feature type="domain" description="Protein kinase" evidence="16">
    <location>
        <begin position="174"/>
        <end position="474"/>
    </location>
</feature>
<feature type="compositionally biased region" description="Low complexity" evidence="15">
    <location>
        <begin position="86"/>
        <end position="103"/>
    </location>
</feature>
<dbReference type="FunFam" id="3.30.200.20:FF:000124">
    <property type="entry name" value="Cyclin-dependent kinase 4"/>
    <property type="match status" value="1"/>
</dbReference>
<dbReference type="EMBL" id="HBNR01023060">
    <property type="protein sequence ID" value="CAE4575790.1"/>
    <property type="molecule type" value="Transcribed_RNA"/>
</dbReference>
<feature type="region of interest" description="Disordered" evidence="15">
    <location>
        <begin position="132"/>
        <end position="160"/>
    </location>
</feature>
<evidence type="ECO:0000256" key="1">
    <source>
        <dbReference type="ARBA" id="ARBA00006485"/>
    </source>
</evidence>
<evidence type="ECO:0000256" key="7">
    <source>
        <dbReference type="ARBA" id="ARBA00022840"/>
    </source>
</evidence>
<reference evidence="17" key="1">
    <citation type="submission" date="2021-01" db="EMBL/GenBank/DDBJ databases">
        <authorList>
            <person name="Corre E."/>
            <person name="Pelletier E."/>
            <person name="Niang G."/>
            <person name="Scheremetjew M."/>
            <person name="Finn R."/>
            <person name="Kale V."/>
            <person name="Holt S."/>
            <person name="Cochrane G."/>
            <person name="Meng A."/>
            <person name="Brown T."/>
            <person name="Cohen L."/>
        </authorList>
    </citation>
    <scope>NUCLEOTIDE SEQUENCE</scope>
    <source>
        <strain evidence="17">CCMP3105</strain>
    </source>
</reference>
<evidence type="ECO:0000256" key="8">
    <source>
        <dbReference type="ARBA" id="ARBA00038543"/>
    </source>
</evidence>
<feature type="compositionally biased region" description="Low complexity" evidence="15">
    <location>
        <begin position="63"/>
        <end position="76"/>
    </location>
</feature>
<feature type="binding site" evidence="14">
    <location>
        <position position="203"/>
    </location>
    <ligand>
        <name>ATP</name>
        <dbReference type="ChEBI" id="CHEBI:30616"/>
    </ligand>
</feature>
<sequence>MPHSPAPMVLEPGFREAVSARTATLPMRPIVASLAPLAVPGADAGAGPGTSCASVAPDRGAAASAAAAPDRGTATSSTAAAPERGTAVSSASVPASSSTAAAPERGTAVGSTAVPDRSTNAVAGAGAAQDKVASGAGGASAGEGPDHAAQDSAPVSDHFSEKLPHETALADSYDKLGPPIGEGTYGTVWRARCRRSGQTVAMKRVILRNEREGFPVSAVREVRALHRLHHPNVVSLLDVVAAPPAAGSSGPGDCYLIFEYAPSDLTGLLAYRKQKLKPPEIKCLIRQLANALDFCHLRNIMHRDLKPSNVLITAKGDLKLCDFGLSRSFTGPGNYSTRVITLWYRPPELLLGTKHYDQRVDVWSAGCIFGELLAGHALFPESSEIKVFQKICERCSATAEEAWPEELRRLPQWDKFGPRKQSEDCANGAPGGSDIFSECLAKHGPTAVDLLRSTLQLDPTNRISAQAVLEHNFFVQEPLPCQPADIKVNQHLSCHELDVKRHREKLREEKEAQRQNKRPQPGQRGDQVGHQAGNPAAQPAGSPAAKRLRPP</sequence>
<organism evidence="17">
    <name type="scientific">Alexandrium monilatum</name>
    <dbReference type="NCBI Taxonomy" id="311494"/>
    <lineage>
        <taxon>Eukaryota</taxon>
        <taxon>Sar</taxon>
        <taxon>Alveolata</taxon>
        <taxon>Dinophyceae</taxon>
        <taxon>Gonyaulacales</taxon>
        <taxon>Pyrocystaceae</taxon>
        <taxon>Alexandrium</taxon>
    </lineage>
</organism>
<dbReference type="GO" id="GO:0005524">
    <property type="term" value="F:ATP binding"/>
    <property type="evidence" value="ECO:0007669"/>
    <property type="project" value="UniProtKB-UniRule"/>
</dbReference>
<evidence type="ECO:0000256" key="14">
    <source>
        <dbReference type="PROSITE-ProRule" id="PRU10141"/>
    </source>
</evidence>
<dbReference type="Gene3D" id="3.30.200.20">
    <property type="entry name" value="Phosphorylase Kinase, domain 1"/>
    <property type="match status" value="1"/>
</dbReference>
<evidence type="ECO:0000256" key="12">
    <source>
        <dbReference type="ARBA" id="ARBA00047811"/>
    </source>
</evidence>
<dbReference type="SUPFAM" id="SSF56112">
    <property type="entry name" value="Protein kinase-like (PK-like)"/>
    <property type="match status" value="1"/>
</dbReference>
<evidence type="ECO:0000256" key="11">
    <source>
        <dbReference type="ARBA" id="ARBA00042858"/>
    </source>
</evidence>
<evidence type="ECO:0000313" key="17">
    <source>
        <dbReference type="EMBL" id="CAE4575790.1"/>
    </source>
</evidence>
<comment type="catalytic activity">
    <reaction evidence="12">
        <text>L-threonyl-[protein] + ATP = O-phospho-L-threonyl-[protein] + ADP + H(+)</text>
        <dbReference type="Rhea" id="RHEA:46608"/>
        <dbReference type="Rhea" id="RHEA-COMP:11060"/>
        <dbReference type="Rhea" id="RHEA-COMP:11605"/>
        <dbReference type="ChEBI" id="CHEBI:15378"/>
        <dbReference type="ChEBI" id="CHEBI:30013"/>
        <dbReference type="ChEBI" id="CHEBI:30616"/>
        <dbReference type="ChEBI" id="CHEBI:61977"/>
        <dbReference type="ChEBI" id="CHEBI:456216"/>
        <dbReference type="EC" id="2.7.11.22"/>
    </reaction>
</comment>
<keyword evidence="7 14" id="KW-0067">ATP-binding</keyword>
<dbReference type="InterPro" id="IPR050108">
    <property type="entry name" value="CDK"/>
</dbReference>
<gene>
    <name evidence="17" type="ORF">AMON00008_LOCUS15410</name>
</gene>
<evidence type="ECO:0000256" key="4">
    <source>
        <dbReference type="ARBA" id="ARBA00022679"/>
    </source>
</evidence>
<dbReference type="InterPro" id="IPR000719">
    <property type="entry name" value="Prot_kinase_dom"/>
</dbReference>
<dbReference type="PROSITE" id="PS50011">
    <property type="entry name" value="PROTEIN_KINASE_DOM"/>
    <property type="match status" value="1"/>
</dbReference>
<proteinExistence type="inferred from homology"/>
<name>A0A7S4Q8K1_9DINO</name>
<dbReference type="GO" id="GO:0004693">
    <property type="term" value="F:cyclin-dependent protein serine/threonine kinase activity"/>
    <property type="evidence" value="ECO:0007669"/>
    <property type="project" value="UniProtKB-EC"/>
</dbReference>
<dbReference type="EC" id="2.7.11.22" evidence="2"/>
<keyword evidence="3" id="KW-0723">Serine/threonine-protein kinase</keyword>
<feature type="region of interest" description="Disordered" evidence="15">
    <location>
        <begin position="63"/>
        <end position="115"/>
    </location>
</feature>
<dbReference type="FunFam" id="1.10.510.10:FF:000624">
    <property type="entry name" value="Mitogen-activated protein kinase"/>
    <property type="match status" value="1"/>
</dbReference>